<dbReference type="EMBL" id="LNYC01000009">
    <property type="protein sequence ID" value="KTD03800.1"/>
    <property type="molecule type" value="Genomic_DNA"/>
</dbReference>
<dbReference type="Pfam" id="PF01556">
    <property type="entry name" value="DnaJ_C"/>
    <property type="match status" value="1"/>
</dbReference>
<reference evidence="4 5" key="1">
    <citation type="submission" date="2015-11" db="EMBL/GenBank/DDBJ databases">
        <title>Genomic analysis of 38 Legionella species identifies large and diverse effector repertoires.</title>
        <authorList>
            <person name="Burstein D."/>
            <person name="Amaro F."/>
            <person name="Zusman T."/>
            <person name="Lifshitz Z."/>
            <person name="Cohen O."/>
            <person name="Gilbert J.A."/>
            <person name="Pupko T."/>
            <person name="Shuman H.A."/>
            <person name="Segal G."/>
        </authorList>
    </citation>
    <scope>NUCLEOTIDE SEQUENCE [LARGE SCALE GENOMIC DNA]</scope>
    <source>
        <strain evidence="4 5">ATCC 49504</strain>
    </source>
</reference>
<dbReference type="FunFam" id="2.60.260.20:FF:000008">
    <property type="entry name" value="Curved DNA-binding protein"/>
    <property type="match status" value="1"/>
</dbReference>
<dbReference type="STRING" id="45065.Lgee_0457"/>
<dbReference type="GO" id="GO:0051082">
    <property type="term" value="F:unfolded protein binding"/>
    <property type="evidence" value="ECO:0007669"/>
    <property type="project" value="InterPro"/>
</dbReference>
<dbReference type="Gene3D" id="1.10.287.110">
    <property type="entry name" value="DnaJ domain"/>
    <property type="match status" value="1"/>
</dbReference>
<evidence type="ECO:0000256" key="1">
    <source>
        <dbReference type="ARBA" id="ARBA00022490"/>
    </source>
</evidence>
<dbReference type="Gene3D" id="2.60.260.20">
    <property type="entry name" value="Urease metallochaperone UreE, N-terminal domain"/>
    <property type="match status" value="2"/>
</dbReference>
<dbReference type="InterPro" id="IPR002939">
    <property type="entry name" value="DnaJ_C"/>
</dbReference>
<dbReference type="SUPFAM" id="SSF49493">
    <property type="entry name" value="HSP40/DnaJ peptide-binding domain"/>
    <property type="match status" value="2"/>
</dbReference>
<sequence>MDYKDYYKVMGVEKTATADEIRHAYRRLARKYHPDVSKEADAEAKFKEVGEAYEVLKDPEKRKQYDQYGQYWQQQNNPGAARGAYTHEAPTGDEAAAFQDFLDSILRQRHQQTYRQRAGEDVHARLSVSLEDSFEGRETLLQLQSARVDAHGELRLEPRTVKVKIPKGVMDGQVIRLRGQGESGHGGPAGDLYIEIHINPHPLYRLEKRDIYLTLPITPWEAALGATVSTPTPGGVVKLKIPPGTSSGKSLRLKGRGLPGHPPGDVLVTPEIVLPPNPSEPMKALYEQMARLNTFNPRESLGMKHEG</sequence>
<dbReference type="PANTHER" id="PTHR43096">
    <property type="entry name" value="DNAJ HOMOLOG 1, MITOCHONDRIAL-RELATED"/>
    <property type="match status" value="1"/>
</dbReference>
<dbReference type="InterPro" id="IPR008971">
    <property type="entry name" value="HSP40/DnaJ_pept-bd"/>
</dbReference>
<protein>
    <submittedName>
        <fullName evidence="4">DNA-binding protein DnaJ</fullName>
    </submittedName>
</protein>
<gene>
    <name evidence="4" type="primary">cbpA</name>
    <name evidence="4" type="ORF">Lgee_0457</name>
</gene>
<dbReference type="PROSITE" id="PS50076">
    <property type="entry name" value="DNAJ_2"/>
    <property type="match status" value="1"/>
</dbReference>
<dbReference type="AlphaFoldDB" id="A0A0W0U7B3"/>
<dbReference type="SMART" id="SM00271">
    <property type="entry name" value="DnaJ"/>
    <property type="match status" value="1"/>
</dbReference>
<keyword evidence="1" id="KW-0963">Cytoplasm</keyword>
<keyword evidence="2 4" id="KW-0238">DNA-binding</keyword>
<dbReference type="CDD" id="cd10747">
    <property type="entry name" value="DnaJ_C"/>
    <property type="match status" value="1"/>
</dbReference>
<dbReference type="PRINTS" id="PR00625">
    <property type="entry name" value="JDOMAIN"/>
</dbReference>
<dbReference type="PATRIC" id="fig|45065.4.peg.486"/>
<organism evidence="4 5">
    <name type="scientific">Legionella geestiana</name>
    <dbReference type="NCBI Taxonomy" id="45065"/>
    <lineage>
        <taxon>Bacteria</taxon>
        <taxon>Pseudomonadati</taxon>
        <taxon>Pseudomonadota</taxon>
        <taxon>Gammaproteobacteria</taxon>
        <taxon>Legionellales</taxon>
        <taxon>Legionellaceae</taxon>
        <taxon>Legionella</taxon>
    </lineage>
</organism>
<dbReference type="PROSITE" id="PS00636">
    <property type="entry name" value="DNAJ_1"/>
    <property type="match status" value="1"/>
</dbReference>
<dbReference type="GO" id="GO:0042026">
    <property type="term" value="P:protein refolding"/>
    <property type="evidence" value="ECO:0007669"/>
    <property type="project" value="TreeGrafter"/>
</dbReference>
<dbReference type="FunFam" id="2.60.260.20:FF:000013">
    <property type="entry name" value="DnaJ subfamily B member 11"/>
    <property type="match status" value="1"/>
</dbReference>
<name>A0A0W0U7B3_9GAMM</name>
<proteinExistence type="predicted"/>
<evidence type="ECO:0000313" key="4">
    <source>
        <dbReference type="EMBL" id="KTD03800.1"/>
    </source>
</evidence>
<comment type="caution">
    <text evidence="4">The sequence shown here is derived from an EMBL/GenBank/DDBJ whole genome shotgun (WGS) entry which is preliminary data.</text>
</comment>
<evidence type="ECO:0000256" key="3">
    <source>
        <dbReference type="ARBA" id="ARBA00023186"/>
    </source>
</evidence>
<dbReference type="GO" id="GO:0005737">
    <property type="term" value="C:cytoplasm"/>
    <property type="evidence" value="ECO:0007669"/>
    <property type="project" value="TreeGrafter"/>
</dbReference>
<dbReference type="InterPro" id="IPR018253">
    <property type="entry name" value="DnaJ_domain_CS"/>
</dbReference>
<evidence type="ECO:0000256" key="2">
    <source>
        <dbReference type="ARBA" id="ARBA00023125"/>
    </source>
</evidence>
<keyword evidence="5" id="KW-1185">Reference proteome</keyword>
<dbReference type="OrthoDB" id="9779889at2"/>
<dbReference type="Pfam" id="PF00226">
    <property type="entry name" value="DnaJ"/>
    <property type="match status" value="1"/>
</dbReference>
<accession>A0A0W0U7B3</accession>
<dbReference type="CDD" id="cd06257">
    <property type="entry name" value="DnaJ"/>
    <property type="match status" value="1"/>
</dbReference>
<dbReference type="PANTHER" id="PTHR43096:SF52">
    <property type="entry name" value="DNAJ HOMOLOG 1, MITOCHONDRIAL-RELATED"/>
    <property type="match status" value="1"/>
</dbReference>
<dbReference type="Proteomes" id="UP000054785">
    <property type="component" value="Unassembled WGS sequence"/>
</dbReference>
<dbReference type="InterPro" id="IPR001623">
    <property type="entry name" value="DnaJ_domain"/>
</dbReference>
<evidence type="ECO:0000313" key="5">
    <source>
        <dbReference type="Proteomes" id="UP000054785"/>
    </source>
</evidence>
<dbReference type="InterPro" id="IPR036869">
    <property type="entry name" value="J_dom_sf"/>
</dbReference>
<dbReference type="GO" id="GO:0003677">
    <property type="term" value="F:DNA binding"/>
    <property type="evidence" value="ECO:0007669"/>
    <property type="project" value="UniProtKB-KW"/>
</dbReference>
<keyword evidence="3" id="KW-0143">Chaperone</keyword>
<dbReference type="SUPFAM" id="SSF46565">
    <property type="entry name" value="Chaperone J-domain"/>
    <property type="match status" value="1"/>
</dbReference>
<dbReference type="RefSeq" id="WP_028387457.1">
    <property type="nucleotide sequence ID" value="NZ_CAAAHN010000004.1"/>
</dbReference>